<feature type="region of interest" description="Disordered" evidence="5">
    <location>
        <begin position="77"/>
        <end position="133"/>
    </location>
</feature>
<evidence type="ECO:0000256" key="3">
    <source>
        <dbReference type="ARBA" id="ARBA00022989"/>
    </source>
</evidence>
<dbReference type="PANTHER" id="PTHR10783">
    <property type="entry name" value="XENOTROPIC AND POLYTROPIC RETROVIRUS RECEPTOR 1-RELATED"/>
    <property type="match status" value="1"/>
</dbReference>
<keyword evidence="2" id="KW-0812">Transmembrane</keyword>
<accession>A0A2K0T1H1</accession>
<feature type="region of interest" description="Disordered" evidence="5">
    <location>
        <begin position="145"/>
        <end position="198"/>
    </location>
</feature>
<dbReference type="PROSITE" id="PS51380">
    <property type="entry name" value="EXS"/>
    <property type="match status" value="1"/>
</dbReference>
<dbReference type="OrthoDB" id="9970435at2759"/>
<dbReference type="Proteomes" id="UP000236546">
    <property type="component" value="Unassembled WGS sequence"/>
</dbReference>
<evidence type="ECO:0000256" key="2">
    <source>
        <dbReference type="ARBA" id="ARBA00022692"/>
    </source>
</evidence>
<dbReference type="EMBL" id="MTYH01000083">
    <property type="protein sequence ID" value="PNP39369.1"/>
    <property type="molecule type" value="Genomic_DNA"/>
</dbReference>
<gene>
    <name evidence="7" type="ORF">TGAMA5MH_08787</name>
</gene>
<comment type="caution">
    <text evidence="7">The sequence shown here is derived from an EMBL/GenBank/DDBJ whole genome shotgun (WGS) entry which is preliminary data.</text>
</comment>
<dbReference type="GO" id="GO:0005886">
    <property type="term" value="C:plasma membrane"/>
    <property type="evidence" value="ECO:0007669"/>
    <property type="project" value="TreeGrafter"/>
</dbReference>
<dbReference type="Pfam" id="PF03124">
    <property type="entry name" value="EXS"/>
    <property type="match status" value="1"/>
</dbReference>
<dbReference type="GO" id="GO:0000822">
    <property type="term" value="F:inositol hexakisphosphate binding"/>
    <property type="evidence" value="ECO:0007669"/>
    <property type="project" value="TreeGrafter"/>
</dbReference>
<keyword evidence="4" id="KW-0472">Membrane</keyword>
<evidence type="ECO:0000313" key="8">
    <source>
        <dbReference type="Proteomes" id="UP000236546"/>
    </source>
</evidence>
<feature type="compositionally biased region" description="Pro residues" evidence="5">
    <location>
        <begin position="90"/>
        <end position="99"/>
    </location>
</feature>
<dbReference type="AlphaFoldDB" id="A0A2K0T1H1"/>
<feature type="domain" description="EXS" evidence="6">
    <location>
        <begin position="1"/>
        <end position="78"/>
    </location>
</feature>
<feature type="compositionally biased region" description="Acidic residues" evidence="5">
    <location>
        <begin position="170"/>
        <end position="183"/>
    </location>
</feature>
<keyword evidence="3" id="KW-1133">Transmembrane helix</keyword>
<organism evidence="7 8">
    <name type="scientific">Trichoderma gamsii</name>
    <dbReference type="NCBI Taxonomy" id="398673"/>
    <lineage>
        <taxon>Eukaryota</taxon>
        <taxon>Fungi</taxon>
        <taxon>Dikarya</taxon>
        <taxon>Ascomycota</taxon>
        <taxon>Pezizomycotina</taxon>
        <taxon>Sordariomycetes</taxon>
        <taxon>Hypocreomycetidae</taxon>
        <taxon>Hypocreales</taxon>
        <taxon>Hypocreaceae</taxon>
        <taxon>Trichoderma</taxon>
    </lineage>
</organism>
<comment type="subcellular location">
    <subcellularLocation>
        <location evidence="1">Membrane</location>
        <topology evidence="1">Multi-pass membrane protein</topology>
    </subcellularLocation>
</comment>
<protein>
    <recommendedName>
        <fullName evidence="6">EXS domain-containing protein</fullName>
    </recommendedName>
</protein>
<dbReference type="GO" id="GO:0005794">
    <property type="term" value="C:Golgi apparatus"/>
    <property type="evidence" value="ECO:0007669"/>
    <property type="project" value="TreeGrafter"/>
</dbReference>
<dbReference type="InterPro" id="IPR004342">
    <property type="entry name" value="EXS_C"/>
</dbReference>
<evidence type="ECO:0000313" key="7">
    <source>
        <dbReference type="EMBL" id="PNP39369.1"/>
    </source>
</evidence>
<name>A0A2K0T1H1_9HYPO</name>
<dbReference type="GO" id="GO:0006817">
    <property type="term" value="P:phosphate ion transport"/>
    <property type="evidence" value="ECO:0007669"/>
    <property type="project" value="TreeGrafter"/>
</dbReference>
<reference evidence="7 8" key="1">
    <citation type="submission" date="2017-02" db="EMBL/GenBank/DDBJ databases">
        <title>Genomes of Trichoderma spp. with biocontrol activity.</title>
        <authorList>
            <person name="Gardiner D."/>
            <person name="Kazan K."/>
            <person name="Vos C."/>
            <person name="Harvey P."/>
        </authorList>
    </citation>
    <scope>NUCLEOTIDE SEQUENCE [LARGE SCALE GENOMIC DNA]</scope>
    <source>
        <strain evidence="7 8">A5MH</strain>
    </source>
</reference>
<evidence type="ECO:0000256" key="5">
    <source>
        <dbReference type="SAM" id="MobiDB-lite"/>
    </source>
</evidence>
<dbReference type="PANTHER" id="PTHR10783:SF103">
    <property type="entry name" value="SOLUTE CARRIER FAMILY 53 MEMBER 1"/>
    <property type="match status" value="1"/>
</dbReference>
<proteinExistence type="predicted"/>
<evidence type="ECO:0000256" key="4">
    <source>
        <dbReference type="ARBA" id="ARBA00023136"/>
    </source>
</evidence>
<evidence type="ECO:0000256" key="1">
    <source>
        <dbReference type="ARBA" id="ARBA00004141"/>
    </source>
</evidence>
<sequence>MVVDPILRFAWIFYAIFTHDLQHSTIVSFMVSFAEVFRRGIWSLLRVENEHCANVAQYKASRDVPLPYHIEPLMERASTESSPVIQPQGLPQPPQPQPAEHPSLYDSASSTAVAGPPSGNLARRRTDLPSPRITRSFSKVLAEAHKQDFEKKRKPANEGSDLTIVAGQSDDFDDDDDDDDDDSATLPELPPRDGENAA</sequence>
<dbReference type="GO" id="GO:0016036">
    <property type="term" value="P:cellular response to phosphate starvation"/>
    <property type="evidence" value="ECO:0007669"/>
    <property type="project" value="TreeGrafter"/>
</dbReference>
<evidence type="ECO:0000259" key="6">
    <source>
        <dbReference type="PROSITE" id="PS51380"/>
    </source>
</evidence>